<evidence type="ECO:0000256" key="7">
    <source>
        <dbReference type="HAMAP-Rule" id="MF_01374"/>
    </source>
</evidence>
<dbReference type="CDD" id="cd07723">
    <property type="entry name" value="hydroxyacylglutathione_hydrolase_MBL-fold"/>
    <property type="match status" value="1"/>
</dbReference>
<dbReference type="EMBL" id="MUHY01000001">
    <property type="protein sequence ID" value="PSB92190.1"/>
    <property type="molecule type" value="Genomic_DNA"/>
</dbReference>
<keyword evidence="6 7" id="KW-0862">Zinc</keyword>
<feature type="binding site" evidence="7">
    <location>
        <position position="135"/>
    </location>
    <ligand>
        <name>Zn(2+)</name>
        <dbReference type="ChEBI" id="CHEBI:29105"/>
        <label>2</label>
    </ligand>
</feature>
<dbReference type="RefSeq" id="WP_106182407.1">
    <property type="nucleotide sequence ID" value="NZ_MUHY01000001.1"/>
</dbReference>
<dbReference type="Pfam" id="PF16123">
    <property type="entry name" value="HAGH_C"/>
    <property type="match status" value="1"/>
</dbReference>
<dbReference type="InterPro" id="IPR017782">
    <property type="entry name" value="Hydroxyacylglutathione_Hdrlase"/>
</dbReference>
<keyword evidence="10" id="KW-1185">Reference proteome</keyword>
<comment type="cofactor">
    <cofactor evidence="7">
        <name>Zn(2+)</name>
        <dbReference type="ChEBI" id="CHEBI:29105"/>
    </cofactor>
    <text evidence="7">Binds 2 Zn(2+) ions per subunit.</text>
</comment>
<comment type="pathway">
    <text evidence="2 7">Secondary metabolite metabolism; methylglyoxal degradation; (R)-lactate from methylglyoxal: step 2/2.</text>
</comment>
<dbReference type="EC" id="3.1.2.6" evidence="7"/>
<evidence type="ECO:0000256" key="4">
    <source>
        <dbReference type="ARBA" id="ARBA00022723"/>
    </source>
</evidence>
<evidence type="ECO:0000256" key="5">
    <source>
        <dbReference type="ARBA" id="ARBA00022801"/>
    </source>
</evidence>
<evidence type="ECO:0000313" key="9">
    <source>
        <dbReference type="EMBL" id="PSB92190.1"/>
    </source>
</evidence>
<proteinExistence type="inferred from homology"/>
<keyword evidence="5 7" id="KW-0378">Hydrolase</keyword>
<feature type="binding site" evidence="7">
    <location>
        <position position="58"/>
    </location>
    <ligand>
        <name>Zn(2+)</name>
        <dbReference type="ChEBI" id="CHEBI:29105"/>
        <label>2</label>
    </ligand>
</feature>
<evidence type="ECO:0000256" key="2">
    <source>
        <dbReference type="ARBA" id="ARBA00004963"/>
    </source>
</evidence>
<feature type="binding site" evidence="7">
    <location>
        <position position="54"/>
    </location>
    <ligand>
        <name>Zn(2+)</name>
        <dbReference type="ChEBI" id="CHEBI:29105"/>
        <label>1</label>
    </ligand>
</feature>
<feature type="binding site" evidence="7">
    <location>
        <position position="135"/>
    </location>
    <ligand>
        <name>Zn(2+)</name>
        <dbReference type="ChEBI" id="CHEBI:29105"/>
        <label>1</label>
    </ligand>
</feature>
<keyword evidence="4 7" id="KW-0479">Metal-binding</keyword>
<gene>
    <name evidence="7 9" type="primary">gloB</name>
    <name evidence="9" type="ORF">BZL35_00424</name>
</gene>
<evidence type="ECO:0000256" key="3">
    <source>
        <dbReference type="ARBA" id="ARBA00006759"/>
    </source>
</evidence>
<dbReference type="PANTHER" id="PTHR43705:SF1">
    <property type="entry name" value="HYDROXYACYLGLUTATHIONE HYDROLASE GLOB"/>
    <property type="match status" value="1"/>
</dbReference>
<comment type="subunit">
    <text evidence="7">Monomer.</text>
</comment>
<dbReference type="NCBIfam" id="TIGR03413">
    <property type="entry name" value="GSH_gloB"/>
    <property type="match status" value="1"/>
</dbReference>
<dbReference type="Pfam" id="PF00753">
    <property type="entry name" value="Lactamase_B"/>
    <property type="match status" value="1"/>
</dbReference>
<organism evidence="9 10">
    <name type="scientific">Candidatus Pandoraea novymonadis</name>
    <dbReference type="NCBI Taxonomy" id="1808959"/>
    <lineage>
        <taxon>Bacteria</taxon>
        <taxon>Pseudomonadati</taxon>
        <taxon>Pseudomonadota</taxon>
        <taxon>Betaproteobacteria</taxon>
        <taxon>Burkholderiales</taxon>
        <taxon>Burkholderiaceae</taxon>
        <taxon>Pandoraea</taxon>
    </lineage>
</organism>
<evidence type="ECO:0000256" key="1">
    <source>
        <dbReference type="ARBA" id="ARBA00001623"/>
    </source>
</evidence>
<feature type="binding site" evidence="7">
    <location>
        <position position="59"/>
    </location>
    <ligand>
        <name>Zn(2+)</name>
        <dbReference type="ChEBI" id="CHEBI:29105"/>
        <label>2</label>
    </ligand>
</feature>
<feature type="domain" description="Metallo-beta-lactamase" evidence="8">
    <location>
        <begin position="13"/>
        <end position="174"/>
    </location>
</feature>
<dbReference type="InterPro" id="IPR035680">
    <property type="entry name" value="Clx_II_MBL"/>
</dbReference>
<evidence type="ECO:0000259" key="8">
    <source>
        <dbReference type="SMART" id="SM00849"/>
    </source>
</evidence>
<dbReference type="InterPro" id="IPR050110">
    <property type="entry name" value="Glyoxalase_II_hydrolase"/>
</dbReference>
<accession>A0ABX5FET1</accession>
<comment type="catalytic activity">
    <reaction evidence="1 7">
        <text>an S-(2-hydroxyacyl)glutathione + H2O = a 2-hydroxy carboxylate + glutathione + H(+)</text>
        <dbReference type="Rhea" id="RHEA:21864"/>
        <dbReference type="ChEBI" id="CHEBI:15377"/>
        <dbReference type="ChEBI" id="CHEBI:15378"/>
        <dbReference type="ChEBI" id="CHEBI:57925"/>
        <dbReference type="ChEBI" id="CHEBI:58896"/>
        <dbReference type="ChEBI" id="CHEBI:71261"/>
        <dbReference type="EC" id="3.1.2.6"/>
    </reaction>
</comment>
<comment type="caution">
    <text evidence="9">The sequence shown here is derived from an EMBL/GenBank/DDBJ whole genome shotgun (WGS) entry which is preliminary data.</text>
</comment>
<dbReference type="PIRSF" id="PIRSF005457">
    <property type="entry name" value="Glx"/>
    <property type="match status" value="1"/>
</dbReference>
<protein>
    <recommendedName>
        <fullName evidence="7">Hydroxyacylglutathione hydrolase</fullName>
        <ecNumber evidence="7">3.1.2.6</ecNumber>
    </recommendedName>
    <alternativeName>
        <fullName evidence="7">Glyoxalase II</fullName>
        <shortName evidence="7">Glx II</shortName>
    </alternativeName>
</protein>
<dbReference type="HAMAP" id="MF_01374">
    <property type="entry name" value="Glyoxalase_2"/>
    <property type="match status" value="1"/>
</dbReference>
<dbReference type="Gene3D" id="3.60.15.10">
    <property type="entry name" value="Ribonuclease Z/Hydroxyacylglutathione hydrolase-like"/>
    <property type="match status" value="1"/>
</dbReference>
<name>A0ABX5FET1_9BURK</name>
<reference evidence="9 10" key="1">
    <citation type="journal article" date="2017" name="Front. Microbiol.">
        <title>Genome of Ca. Pandoraea novymonadis, an Endosymbiotic Bacterium of the Trypanosomatid Novymonas esmeraldas.</title>
        <authorList>
            <person name="Kostygov A.Y."/>
            <person name="Butenko A."/>
            <person name="Nenarokova A."/>
            <person name="Tashyreva D."/>
            <person name="Flegontov P."/>
            <person name="Lukes J."/>
            <person name="Yurchenko V."/>
        </authorList>
    </citation>
    <scope>NUCLEOTIDE SEQUENCE [LARGE SCALE GENOMIC DNA]</scope>
    <source>
        <strain evidence="9 10">E262</strain>
    </source>
</reference>
<feature type="binding site" evidence="7">
    <location>
        <position position="112"/>
    </location>
    <ligand>
        <name>Zn(2+)</name>
        <dbReference type="ChEBI" id="CHEBI:29105"/>
        <label>1</label>
    </ligand>
</feature>
<sequence length="262" mass="29560">MDLKVIPVPAFEDNYIWAIDNGNYAAIVDPGDSRPVFDYLAKNSLTLSAILLTHHHSDHIDGVGDLLRQMPVPVYGPSDEYILWVDHPLAHGEYFVLEHLAIELLVMHVPGHTVGHIAYWFEGDAMSRPRLFCGDTLFSCGCGRLFESAASQKMLYSLDRLAALPGETYVHCSHEYTMSNILFALTCDPRNVALKTWQGRAQYLRDQRSPTLPTTLAQERVTNPFLRSDAPEIVASAQYWAGKLLHSREEVFATIRAWKDVF</sequence>
<dbReference type="SUPFAM" id="SSF56281">
    <property type="entry name" value="Metallo-hydrolase/oxidoreductase"/>
    <property type="match status" value="1"/>
</dbReference>
<dbReference type="GO" id="GO:0016787">
    <property type="term" value="F:hydrolase activity"/>
    <property type="evidence" value="ECO:0007669"/>
    <property type="project" value="UniProtKB-KW"/>
</dbReference>
<comment type="function">
    <text evidence="7">Thiolesterase that catalyzes the hydrolysis of S-D-lactoyl-glutathione to form glutathione and D-lactic acid.</text>
</comment>
<feature type="binding site" evidence="7">
    <location>
        <position position="174"/>
    </location>
    <ligand>
        <name>Zn(2+)</name>
        <dbReference type="ChEBI" id="CHEBI:29105"/>
        <label>2</label>
    </ligand>
</feature>
<dbReference type="PANTHER" id="PTHR43705">
    <property type="entry name" value="HYDROXYACYLGLUTATHIONE HYDROLASE"/>
    <property type="match status" value="1"/>
</dbReference>
<feature type="binding site" evidence="7">
    <location>
        <position position="56"/>
    </location>
    <ligand>
        <name>Zn(2+)</name>
        <dbReference type="ChEBI" id="CHEBI:29105"/>
        <label>1</label>
    </ligand>
</feature>
<dbReference type="Proteomes" id="UP000242660">
    <property type="component" value="Unassembled WGS sequence"/>
</dbReference>
<evidence type="ECO:0000256" key="6">
    <source>
        <dbReference type="ARBA" id="ARBA00022833"/>
    </source>
</evidence>
<comment type="similarity">
    <text evidence="3 7">Belongs to the metallo-beta-lactamase superfamily. Glyoxalase II family.</text>
</comment>
<dbReference type="InterPro" id="IPR032282">
    <property type="entry name" value="HAGH_C"/>
</dbReference>
<dbReference type="InterPro" id="IPR001279">
    <property type="entry name" value="Metallo-B-lactamas"/>
</dbReference>
<evidence type="ECO:0000313" key="10">
    <source>
        <dbReference type="Proteomes" id="UP000242660"/>
    </source>
</evidence>
<dbReference type="SMART" id="SM00849">
    <property type="entry name" value="Lactamase_B"/>
    <property type="match status" value="1"/>
</dbReference>
<dbReference type="InterPro" id="IPR036866">
    <property type="entry name" value="RibonucZ/Hydroxyglut_hydro"/>
</dbReference>